<proteinExistence type="predicted"/>
<dbReference type="WBParaSite" id="DME_0000978801-mRNA-1">
    <property type="protein sequence ID" value="DME_0000978801-mRNA-1"/>
    <property type="gene ID" value="DME_0000978801"/>
</dbReference>
<name>A0A0N4UPB3_DRAME</name>
<dbReference type="GO" id="GO:0016936">
    <property type="term" value="F:galactoside binding"/>
    <property type="evidence" value="ECO:0007669"/>
    <property type="project" value="TreeGrafter"/>
</dbReference>
<feature type="domain" description="Galectin" evidence="3">
    <location>
        <begin position="121"/>
        <end position="179"/>
    </location>
</feature>
<evidence type="ECO:0000256" key="1">
    <source>
        <dbReference type="ARBA" id="ARBA00022734"/>
    </source>
</evidence>
<dbReference type="SMART" id="SM00908">
    <property type="entry name" value="Gal-bind_lectin"/>
    <property type="match status" value="1"/>
</dbReference>
<evidence type="ECO:0000313" key="7">
    <source>
        <dbReference type="WBParaSite" id="DME_0000978801-mRNA-1"/>
    </source>
</evidence>
<dbReference type="STRING" id="318479.A0A0N4UPB3"/>
<reference evidence="7" key="1">
    <citation type="submission" date="2017-02" db="UniProtKB">
        <authorList>
            <consortium name="WormBaseParasite"/>
        </authorList>
    </citation>
    <scope>IDENTIFICATION</scope>
</reference>
<organism evidence="5 7">
    <name type="scientific">Dracunculus medinensis</name>
    <name type="common">Guinea worm</name>
    <dbReference type="NCBI Taxonomy" id="318479"/>
    <lineage>
        <taxon>Eukaryota</taxon>
        <taxon>Metazoa</taxon>
        <taxon>Ecdysozoa</taxon>
        <taxon>Nematoda</taxon>
        <taxon>Chromadorea</taxon>
        <taxon>Rhabditida</taxon>
        <taxon>Spirurina</taxon>
        <taxon>Dracunculoidea</taxon>
        <taxon>Dracunculidae</taxon>
        <taxon>Dracunculus</taxon>
    </lineage>
</organism>
<dbReference type="SUPFAM" id="SSF49899">
    <property type="entry name" value="Concanavalin A-like lectins/glucanases"/>
    <property type="match status" value="2"/>
</dbReference>
<dbReference type="GO" id="GO:0030246">
    <property type="term" value="F:carbohydrate binding"/>
    <property type="evidence" value="ECO:0007669"/>
    <property type="project" value="UniProtKB-UniRule"/>
</dbReference>
<evidence type="ECO:0000313" key="6">
    <source>
        <dbReference type="Proteomes" id="UP000274756"/>
    </source>
</evidence>
<sequence length="179" mass="20983">MVSLFAVNYQGKRDSLAQANIVENITVKINMKVLKLKIVFNAMERGIWGEEERTDNPFQIGEYYDIRLRAHPDYMRISCNRREIAKFKYRIPISTVNQVHFDGGFAPGDYVDFRGGYYANKLIPYEKLLIKGWEDFFLLGRPNSNAFRFAVNFFNSNDDIMLHFNPRFDEKNSKTESVN</sequence>
<dbReference type="PANTHER" id="PTHR11346">
    <property type="entry name" value="GALECTIN"/>
    <property type="match status" value="1"/>
</dbReference>
<reference evidence="4 6" key="2">
    <citation type="submission" date="2018-11" db="EMBL/GenBank/DDBJ databases">
        <authorList>
            <consortium name="Pathogen Informatics"/>
        </authorList>
    </citation>
    <scope>NUCLEOTIDE SEQUENCE [LARGE SCALE GENOMIC DNA]</scope>
</reference>
<keyword evidence="1 2" id="KW-0430">Lectin</keyword>
<dbReference type="EMBL" id="UYYG01000130">
    <property type="protein sequence ID" value="VDN53429.1"/>
    <property type="molecule type" value="Genomic_DNA"/>
</dbReference>
<accession>A0A0N4UPB3</accession>
<dbReference type="Proteomes" id="UP000274756">
    <property type="component" value="Unassembled WGS sequence"/>
</dbReference>
<dbReference type="Proteomes" id="UP000038040">
    <property type="component" value="Unplaced"/>
</dbReference>
<dbReference type="InterPro" id="IPR013320">
    <property type="entry name" value="ConA-like_dom_sf"/>
</dbReference>
<dbReference type="Gene3D" id="2.60.120.200">
    <property type="match status" value="2"/>
</dbReference>
<dbReference type="InterPro" id="IPR044156">
    <property type="entry name" value="Galectin-like"/>
</dbReference>
<evidence type="ECO:0000313" key="4">
    <source>
        <dbReference type="EMBL" id="VDN53429.1"/>
    </source>
</evidence>
<dbReference type="PANTHER" id="PTHR11346:SF171">
    <property type="entry name" value="GALECTIN"/>
    <property type="match status" value="1"/>
</dbReference>
<keyword evidence="6" id="KW-1185">Reference proteome</keyword>
<gene>
    <name evidence="4" type="ORF">DME_LOCUS3402</name>
</gene>
<dbReference type="InterPro" id="IPR001079">
    <property type="entry name" value="Galectin_CRD"/>
</dbReference>
<dbReference type="Pfam" id="PF00337">
    <property type="entry name" value="Gal-bind_lectin"/>
    <property type="match status" value="2"/>
</dbReference>
<dbReference type="OrthoDB" id="5784299at2759"/>
<feature type="domain" description="Galectin" evidence="3">
    <location>
        <begin position="1"/>
        <end position="114"/>
    </location>
</feature>
<dbReference type="AlphaFoldDB" id="A0A0N4UPB3"/>
<protein>
    <recommendedName>
        <fullName evidence="2">Galectin</fullName>
    </recommendedName>
</protein>
<evidence type="ECO:0000256" key="2">
    <source>
        <dbReference type="RuleBase" id="RU102079"/>
    </source>
</evidence>
<dbReference type="PROSITE" id="PS51304">
    <property type="entry name" value="GALECTIN"/>
    <property type="match status" value="2"/>
</dbReference>
<evidence type="ECO:0000259" key="3">
    <source>
        <dbReference type="PROSITE" id="PS51304"/>
    </source>
</evidence>
<evidence type="ECO:0000313" key="5">
    <source>
        <dbReference type="Proteomes" id="UP000038040"/>
    </source>
</evidence>